<evidence type="ECO:0000313" key="2">
    <source>
        <dbReference type="Proteomes" id="UP000016600"/>
    </source>
</evidence>
<dbReference type="EMBL" id="AWET01000036">
    <property type="protein sequence ID" value="ERK00548.1"/>
    <property type="molecule type" value="Genomic_DNA"/>
</dbReference>
<reference evidence="1 2" key="1">
    <citation type="submission" date="2013-08" db="EMBL/GenBank/DDBJ databases">
        <authorList>
            <person name="Durkin A.S."/>
            <person name="Haft D.R."/>
            <person name="McCorrison J."/>
            <person name="Torralba M."/>
            <person name="Gillis M."/>
            <person name="Haft D.H."/>
            <person name="Methe B."/>
            <person name="Sutton G."/>
            <person name="Nelson K.E."/>
        </authorList>
    </citation>
    <scope>NUCLEOTIDE SEQUENCE [LARGE SCALE GENOMIC DNA]</scope>
    <source>
        <strain evidence="1 2">F0068</strain>
    </source>
</reference>
<evidence type="ECO:0000313" key="1">
    <source>
        <dbReference type="EMBL" id="ERK00548.1"/>
    </source>
</evidence>
<proteinExistence type="predicted"/>
<comment type="caution">
    <text evidence="1">The sequence shown here is derived from an EMBL/GenBank/DDBJ whole genome shotgun (WGS) entry which is preliminary data.</text>
</comment>
<dbReference type="PATRIC" id="fig|1081904.3.peg.1645"/>
<sequence>MTSKQGDEGAYPLVHWLTFQLVDLYNDMKKQDKKTPVQPYNPARENTVLRTKNSTLFNVRLIFRND</sequence>
<dbReference type="AlphaFoldDB" id="U2L7T7"/>
<organism evidence="1 2">
    <name type="scientific">Hoylesella pleuritidis F0068</name>
    <dbReference type="NCBI Taxonomy" id="1081904"/>
    <lineage>
        <taxon>Bacteria</taxon>
        <taxon>Pseudomonadati</taxon>
        <taxon>Bacteroidota</taxon>
        <taxon>Bacteroidia</taxon>
        <taxon>Bacteroidales</taxon>
        <taxon>Prevotellaceae</taxon>
        <taxon>Hoylesella</taxon>
    </lineage>
</organism>
<accession>U2L7T7</accession>
<dbReference type="Proteomes" id="UP000016600">
    <property type="component" value="Unassembled WGS sequence"/>
</dbReference>
<name>U2L7T7_9BACT</name>
<gene>
    <name evidence="1" type="ORF">HMPREF1218_0601</name>
</gene>
<protein>
    <submittedName>
        <fullName evidence="1">Uncharacterized protein</fullName>
    </submittedName>
</protein>
<keyword evidence="2" id="KW-1185">Reference proteome</keyword>